<evidence type="ECO:0000256" key="2">
    <source>
        <dbReference type="SAM" id="SignalP"/>
    </source>
</evidence>
<dbReference type="GO" id="GO:0009313">
    <property type="term" value="P:oligosaccharide catabolic process"/>
    <property type="evidence" value="ECO:0007669"/>
    <property type="project" value="TreeGrafter"/>
</dbReference>
<reference evidence="5" key="1">
    <citation type="submission" date="2016-10" db="EMBL/GenBank/DDBJ databases">
        <authorList>
            <person name="Varghese N."/>
            <person name="Submissions S."/>
        </authorList>
    </citation>
    <scope>NUCLEOTIDE SEQUENCE [LARGE SCALE GENOMIC DNA]</scope>
    <source>
        <strain evidence="5">MO64</strain>
    </source>
</reference>
<dbReference type="AlphaFoldDB" id="A0A1I4DY27"/>
<dbReference type="EMBL" id="FOSR01000010">
    <property type="protein sequence ID" value="SFK98492.1"/>
    <property type="molecule type" value="Genomic_DNA"/>
</dbReference>
<keyword evidence="4" id="KW-0378">Hydrolase</keyword>
<dbReference type="Gene3D" id="3.90.400.10">
    <property type="entry name" value="Oligo-1,6-glucosidase, Domain 2"/>
    <property type="match status" value="1"/>
</dbReference>
<dbReference type="SUPFAM" id="SSF51445">
    <property type="entry name" value="(Trans)glycosidases"/>
    <property type="match status" value="1"/>
</dbReference>
<dbReference type="PANTHER" id="PTHR10357:SF179">
    <property type="entry name" value="NEUTRAL AND BASIC AMINO ACID TRANSPORT PROTEIN RBAT"/>
    <property type="match status" value="1"/>
</dbReference>
<organism evidence="4 5">
    <name type="scientific">Rhodanobacter glycinis</name>
    <dbReference type="NCBI Taxonomy" id="582702"/>
    <lineage>
        <taxon>Bacteria</taxon>
        <taxon>Pseudomonadati</taxon>
        <taxon>Pseudomonadota</taxon>
        <taxon>Gammaproteobacteria</taxon>
        <taxon>Lysobacterales</taxon>
        <taxon>Rhodanobacteraceae</taxon>
        <taxon>Rhodanobacter</taxon>
    </lineage>
</organism>
<gene>
    <name evidence="4" type="ORF">SAMN05192579_110105</name>
</gene>
<dbReference type="InterPro" id="IPR006047">
    <property type="entry name" value="GH13_cat_dom"/>
</dbReference>
<comment type="similarity">
    <text evidence="1">Belongs to the glycosyl hydrolase 13 family.</text>
</comment>
<dbReference type="PANTHER" id="PTHR10357">
    <property type="entry name" value="ALPHA-AMYLASE FAMILY MEMBER"/>
    <property type="match status" value="1"/>
</dbReference>
<dbReference type="Proteomes" id="UP000198725">
    <property type="component" value="Unassembled WGS sequence"/>
</dbReference>
<keyword evidence="2" id="KW-0732">Signal</keyword>
<evidence type="ECO:0000313" key="4">
    <source>
        <dbReference type="EMBL" id="SFK98492.1"/>
    </source>
</evidence>
<feature type="signal peptide" evidence="2">
    <location>
        <begin position="1"/>
        <end position="25"/>
    </location>
</feature>
<dbReference type="SMART" id="SM00642">
    <property type="entry name" value="Aamy"/>
    <property type="match status" value="1"/>
</dbReference>
<dbReference type="RefSeq" id="WP_092704225.1">
    <property type="nucleotide sequence ID" value="NZ_FOSR01000010.1"/>
</dbReference>
<feature type="domain" description="Glycosyl hydrolase family 13 catalytic" evidence="3">
    <location>
        <begin position="46"/>
        <end position="391"/>
    </location>
</feature>
<feature type="chain" id="PRO_5011750726" evidence="2">
    <location>
        <begin position="26"/>
        <end position="536"/>
    </location>
</feature>
<dbReference type="Gene3D" id="3.20.20.80">
    <property type="entry name" value="Glycosidases"/>
    <property type="match status" value="1"/>
</dbReference>
<sequence>MNLARPLLTLLAASLLAMTAMPAPAASQTTTAPPPATRAGSQVLYQIFFRSFRDSNGDRIGDLEGLTSKLGYIKHLGATTILLTPLQPSPYYHNYFATAFKAIDPAYGTMADYFAFIRAAHAQGLKVYLDEEFQYVAEGNPWWRTSICKPHAKYADYLLWKDASHCVAEPFMGRAKWLSYTGKSYGIAMVNLNNPAVKAYFQKLLLFWADPHGDGSGRDGVDGFRLDHMMDDLDHKGLDKDLFAHFWAPIIHALKARRADLGILAEQADWGYGTKWLTQGHVDMVFAFPLRGALLSLDKQAIVKAIRATDAATPAGKRQVIFLENHDVDRSMSIFHDDQAKARAAAAIELMLKGDSLIYYGQELGMRGMQPKNFGKSGGIPLSDGIGIPVREAFRWQANLQAPGSAIWYEGSKPWWPDRYNRSNDGVSLQEEKARPDSLYHWYRKLLALRQARAELREGSQRILCDDNTTVLCILREDGSQRTLLLVNLGKTDAKPRLDPKLTRATTWTDLLGNHATTSPDATLQPMQVRIVGTPE</sequence>
<dbReference type="Pfam" id="PF00128">
    <property type="entry name" value="Alpha-amylase"/>
    <property type="match status" value="1"/>
</dbReference>
<keyword evidence="4" id="KW-0326">Glycosidase</keyword>
<dbReference type="SUPFAM" id="SSF51011">
    <property type="entry name" value="Glycosyl hydrolase domain"/>
    <property type="match status" value="1"/>
</dbReference>
<name>A0A1I4DY27_9GAMM</name>
<dbReference type="InterPro" id="IPR045857">
    <property type="entry name" value="O16G_dom_2"/>
</dbReference>
<dbReference type="InterPro" id="IPR017853">
    <property type="entry name" value="GH"/>
</dbReference>
<evidence type="ECO:0000259" key="3">
    <source>
        <dbReference type="SMART" id="SM00642"/>
    </source>
</evidence>
<dbReference type="GO" id="GO:0004556">
    <property type="term" value="F:alpha-amylase activity"/>
    <property type="evidence" value="ECO:0007669"/>
    <property type="project" value="TreeGrafter"/>
</dbReference>
<protein>
    <submittedName>
        <fullName evidence="4">Glycosidase</fullName>
    </submittedName>
</protein>
<evidence type="ECO:0000256" key="1">
    <source>
        <dbReference type="ARBA" id="ARBA00008061"/>
    </source>
</evidence>
<accession>A0A1I4DY27</accession>
<evidence type="ECO:0000313" key="5">
    <source>
        <dbReference type="Proteomes" id="UP000198725"/>
    </source>
</evidence>
<keyword evidence="5" id="KW-1185">Reference proteome</keyword>
<proteinExistence type="inferred from homology"/>